<dbReference type="RefSeq" id="WP_166276901.1">
    <property type="nucleotide sequence ID" value="NZ_JAANNP010000001.1"/>
</dbReference>
<feature type="compositionally biased region" description="Pro residues" evidence="1">
    <location>
        <begin position="1"/>
        <end position="11"/>
    </location>
</feature>
<keyword evidence="3" id="KW-1185">Reference proteome</keyword>
<comment type="caution">
    <text evidence="2">The sequence shown here is derived from an EMBL/GenBank/DDBJ whole genome shotgun (WGS) entry which is preliminary data.</text>
</comment>
<proteinExistence type="predicted"/>
<evidence type="ECO:0000256" key="1">
    <source>
        <dbReference type="SAM" id="MobiDB-lite"/>
    </source>
</evidence>
<evidence type="ECO:0000313" key="2">
    <source>
        <dbReference type="EMBL" id="NHC12514.1"/>
    </source>
</evidence>
<feature type="region of interest" description="Disordered" evidence="1">
    <location>
        <begin position="1"/>
        <end position="22"/>
    </location>
</feature>
<reference evidence="2 3" key="1">
    <citation type="submission" date="2020-03" db="EMBL/GenBank/DDBJ databases">
        <title>Two novel Motilibacter sp.</title>
        <authorList>
            <person name="Liu S."/>
        </authorList>
    </citation>
    <scope>NUCLEOTIDE SEQUENCE [LARGE SCALE GENOMIC DNA]</scope>
    <source>
        <strain evidence="2 3">E257</strain>
    </source>
</reference>
<accession>A0ABX0GNV8</accession>
<organism evidence="2 3">
    <name type="scientific">Motilibacter deserti</name>
    <dbReference type="NCBI Taxonomy" id="2714956"/>
    <lineage>
        <taxon>Bacteria</taxon>
        <taxon>Bacillati</taxon>
        <taxon>Actinomycetota</taxon>
        <taxon>Actinomycetes</taxon>
        <taxon>Motilibacterales</taxon>
        <taxon>Motilibacteraceae</taxon>
        <taxon>Motilibacter</taxon>
    </lineage>
</organism>
<protein>
    <submittedName>
        <fullName evidence="2">Uncharacterized protein</fullName>
    </submittedName>
</protein>
<sequence>MPSLPLPPLPVPGAAGAAGVPDATEGARPVEVLHEGRWVPATLLHAYRVGERWRAVVRYYTGAGSQFQQARWAEDVRRPAVDA</sequence>
<dbReference type="EMBL" id="JAANNP010000001">
    <property type="protein sequence ID" value="NHC12514.1"/>
    <property type="molecule type" value="Genomic_DNA"/>
</dbReference>
<gene>
    <name evidence="2" type="ORF">G9H71_01785</name>
</gene>
<evidence type="ECO:0000313" key="3">
    <source>
        <dbReference type="Proteomes" id="UP000800981"/>
    </source>
</evidence>
<feature type="compositionally biased region" description="Low complexity" evidence="1">
    <location>
        <begin position="12"/>
        <end position="21"/>
    </location>
</feature>
<name>A0ABX0GNV8_9ACTN</name>
<dbReference type="Proteomes" id="UP000800981">
    <property type="component" value="Unassembled WGS sequence"/>
</dbReference>